<dbReference type="InterPro" id="IPR001753">
    <property type="entry name" value="Enoyl-CoA_hydra/iso"/>
</dbReference>
<dbReference type="GO" id="GO:0016853">
    <property type="term" value="F:isomerase activity"/>
    <property type="evidence" value="ECO:0007669"/>
    <property type="project" value="UniProtKB-KW"/>
</dbReference>
<comment type="similarity">
    <text evidence="1">Belongs to the enoyl-CoA hydratase/isomerase family.</text>
</comment>
<dbReference type="InterPro" id="IPR051683">
    <property type="entry name" value="Enoyl-CoA_Hydratase/Isomerase"/>
</dbReference>
<evidence type="ECO:0000313" key="2">
    <source>
        <dbReference type="EMBL" id="TFZ02566.1"/>
    </source>
</evidence>
<keyword evidence="2" id="KW-0413">Isomerase</keyword>
<proteinExistence type="inferred from homology"/>
<dbReference type="CDD" id="cd06558">
    <property type="entry name" value="crotonase-like"/>
    <property type="match status" value="1"/>
</dbReference>
<dbReference type="Gene3D" id="3.90.226.10">
    <property type="entry name" value="2-enoyl-CoA Hydratase, Chain A, domain 1"/>
    <property type="match status" value="1"/>
</dbReference>
<dbReference type="AlphaFoldDB" id="A0A4Z0BTF0"/>
<evidence type="ECO:0000256" key="1">
    <source>
        <dbReference type="ARBA" id="ARBA00005254"/>
    </source>
</evidence>
<gene>
    <name evidence="2" type="ORF">EZ313_15005</name>
</gene>
<dbReference type="RefSeq" id="WP_135264091.1">
    <property type="nucleotide sequence ID" value="NZ_SMLM01000002.1"/>
</dbReference>
<dbReference type="Proteomes" id="UP000298180">
    <property type="component" value="Unassembled WGS sequence"/>
</dbReference>
<dbReference type="OrthoDB" id="9807606at2"/>
<dbReference type="Pfam" id="PF00378">
    <property type="entry name" value="ECH_1"/>
    <property type="match status" value="1"/>
</dbReference>
<protein>
    <submittedName>
        <fullName evidence="2">Enoyl-CoA hydratase/isomerase family protein</fullName>
    </submittedName>
</protein>
<dbReference type="SUPFAM" id="SSF52096">
    <property type="entry name" value="ClpP/crotonase"/>
    <property type="match status" value="1"/>
</dbReference>
<comment type="caution">
    <text evidence="2">The sequence shown here is derived from an EMBL/GenBank/DDBJ whole genome shotgun (WGS) entry which is preliminary data.</text>
</comment>
<sequence>MDSELRVQVQGGIARLTLDRPHKRNSMTPAMRSAFTQHLNEWAADPSVRLLLLEGAGPDFCAGSDMSLAGQQSARERLAMFTTLARFPKPVVASVQGACIGAAVAMVACCDAVLASPSAFFSVPEVRLGFPPGALAPLLLRGLGERGYRRYVLSGERFDARTAQALGLVHEVCEDLGGRTAEVCAEFLRAAPGAAAAAKKVAGDDVASAVEALIEAEAALLQTEDAREGLAAARERRRPSWDR</sequence>
<organism evidence="2 3">
    <name type="scientific">Ramlibacter henchirensis</name>
    <dbReference type="NCBI Taxonomy" id="204072"/>
    <lineage>
        <taxon>Bacteria</taxon>
        <taxon>Pseudomonadati</taxon>
        <taxon>Pseudomonadota</taxon>
        <taxon>Betaproteobacteria</taxon>
        <taxon>Burkholderiales</taxon>
        <taxon>Comamonadaceae</taxon>
        <taxon>Ramlibacter</taxon>
    </lineage>
</organism>
<evidence type="ECO:0000313" key="3">
    <source>
        <dbReference type="Proteomes" id="UP000298180"/>
    </source>
</evidence>
<accession>A0A4Z0BTF0</accession>
<dbReference type="PANTHER" id="PTHR42964">
    <property type="entry name" value="ENOYL-COA HYDRATASE"/>
    <property type="match status" value="1"/>
</dbReference>
<dbReference type="EMBL" id="SMLM01000002">
    <property type="protein sequence ID" value="TFZ02566.1"/>
    <property type="molecule type" value="Genomic_DNA"/>
</dbReference>
<keyword evidence="3" id="KW-1185">Reference proteome</keyword>
<dbReference type="InterPro" id="IPR029045">
    <property type="entry name" value="ClpP/crotonase-like_dom_sf"/>
</dbReference>
<reference evidence="2 3" key="1">
    <citation type="submission" date="2019-03" db="EMBL/GenBank/DDBJ databases">
        <title>Ramlibacter henchirensis DSM 14656, whole genome shotgun sequence.</title>
        <authorList>
            <person name="Zhang X."/>
            <person name="Feng G."/>
            <person name="Zhu H."/>
        </authorList>
    </citation>
    <scope>NUCLEOTIDE SEQUENCE [LARGE SCALE GENOMIC DNA]</scope>
    <source>
        <strain evidence="2 3">DSM 14656</strain>
    </source>
</reference>
<name>A0A4Z0BTF0_9BURK</name>
<dbReference type="PANTHER" id="PTHR42964:SF1">
    <property type="entry name" value="POLYKETIDE BIOSYNTHESIS ENOYL-COA HYDRATASE PKSH-RELATED"/>
    <property type="match status" value="1"/>
</dbReference>